<protein>
    <submittedName>
        <fullName evidence="1">Uncharacterized protein</fullName>
    </submittedName>
</protein>
<accession>A0A7C9NBJ2</accession>
<evidence type="ECO:0000313" key="1">
    <source>
        <dbReference type="EMBL" id="NBI35104.1"/>
    </source>
</evidence>
<sequence length="173" mass="19939">MFAGNHCDEIAFDAEGSPWRDPFARMRAKKPVFHYLREPHGFSNFQLWGNLHYQMQWSVRTLEAQLAEEGAPHVLQLNAFGCEGPKGDWRNPARWMLYADGREVARGDGDRARRCFEESAETFRDLCREAVETAGLDELTEREYWLLCRARDVARFEPFDRALGAAGAREGRV</sequence>
<dbReference type="AlphaFoldDB" id="A0A7C9NBJ2"/>
<proteinExistence type="predicted"/>
<reference evidence="1" key="1">
    <citation type="submission" date="2018-08" db="EMBL/GenBank/DDBJ databases">
        <title>Murine metabolic-syndrome-specific gut microbial biobank.</title>
        <authorList>
            <person name="Liu C."/>
        </authorList>
    </citation>
    <scope>NUCLEOTIDE SEQUENCE [LARGE SCALE GENOMIC DNA]</scope>
    <source>
        <strain evidence="1">Z82</strain>
    </source>
</reference>
<comment type="caution">
    <text evidence="1">The sequence shown here is derived from an EMBL/GenBank/DDBJ whole genome shotgun (WGS) entry which is preliminary data.</text>
</comment>
<gene>
    <name evidence="1" type="ORF">D1639_08705</name>
</gene>
<name>A0A7C9NBJ2_9BACT</name>
<dbReference type="EMBL" id="QWKH01000074">
    <property type="protein sequence ID" value="NBI35104.1"/>
    <property type="molecule type" value="Genomic_DNA"/>
</dbReference>
<organism evidence="1">
    <name type="scientific">Muribaculaceae bacterium Z82</name>
    <dbReference type="NCBI Taxonomy" id="2304548"/>
    <lineage>
        <taxon>Bacteria</taxon>
        <taxon>Pseudomonadati</taxon>
        <taxon>Bacteroidota</taxon>
        <taxon>Bacteroidia</taxon>
        <taxon>Bacteroidales</taxon>
        <taxon>Muribaculaceae</taxon>
    </lineage>
</organism>